<proteinExistence type="predicted"/>
<dbReference type="AlphaFoldDB" id="A0A9P1N5K0"/>
<gene>
    <name evidence="1" type="ORF">CAMP_LOCUS13306</name>
</gene>
<evidence type="ECO:0000313" key="1">
    <source>
        <dbReference type="EMBL" id="CAI5450669.1"/>
    </source>
</evidence>
<sequence>MDFVISKLENDDKRQETWILAKWLLSRHLFQLLFNVRSLREGVLNFGNDLDSREDFLQFQHQLQLRNLEIGRFGAGAGAIDID</sequence>
<dbReference type="Proteomes" id="UP001152747">
    <property type="component" value="Unassembled WGS sequence"/>
</dbReference>
<reference evidence="1" key="1">
    <citation type="submission" date="2022-11" db="EMBL/GenBank/DDBJ databases">
        <authorList>
            <person name="Kikuchi T."/>
        </authorList>
    </citation>
    <scope>NUCLEOTIDE SEQUENCE</scope>
    <source>
        <strain evidence="1">PS1010</strain>
    </source>
</reference>
<keyword evidence="2" id="KW-1185">Reference proteome</keyword>
<comment type="caution">
    <text evidence="1">The sequence shown here is derived from an EMBL/GenBank/DDBJ whole genome shotgun (WGS) entry which is preliminary data.</text>
</comment>
<name>A0A9P1N5K0_9PELO</name>
<evidence type="ECO:0000313" key="2">
    <source>
        <dbReference type="Proteomes" id="UP001152747"/>
    </source>
</evidence>
<organism evidence="1 2">
    <name type="scientific">Caenorhabditis angaria</name>
    <dbReference type="NCBI Taxonomy" id="860376"/>
    <lineage>
        <taxon>Eukaryota</taxon>
        <taxon>Metazoa</taxon>
        <taxon>Ecdysozoa</taxon>
        <taxon>Nematoda</taxon>
        <taxon>Chromadorea</taxon>
        <taxon>Rhabditida</taxon>
        <taxon>Rhabditina</taxon>
        <taxon>Rhabditomorpha</taxon>
        <taxon>Rhabditoidea</taxon>
        <taxon>Rhabditidae</taxon>
        <taxon>Peloderinae</taxon>
        <taxon>Caenorhabditis</taxon>
    </lineage>
</organism>
<accession>A0A9P1N5K0</accession>
<protein>
    <submittedName>
        <fullName evidence="1">Uncharacterized protein</fullName>
    </submittedName>
</protein>
<dbReference type="EMBL" id="CANHGI010000005">
    <property type="protein sequence ID" value="CAI5450669.1"/>
    <property type="molecule type" value="Genomic_DNA"/>
</dbReference>